<dbReference type="InterPro" id="IPR002625">
    <property type="entry name" value="Smr_dom"/>
</dbReference>
<dbReference type="InterPro" id="IPR036063">
    <property type="entry name" value="Smr_dom_sf"/>
</dbReference>
<organism evidence="3 4">
    <name type="scientific">Leptidea sinapis</name>
    <dbReference type="NCBI Taxonomy" id="189913"/>
    <lineage>
        <taxon>Eukaryota</taxon>
        <taxon>Metazoa</taxon>
        <taxon>Ecdysozoa</taxon>
        <taxon>Arthropoda</taxon>
        <taxon>Hexapoda</taxon>
        <taxon>Insecta</taxon>
        <taxon>Pterygota</taxon>
        <taxon>Neoptera</taxon>
        <taxon>Endopterygota</taxon>
        <taxon>Lepidoptera</taxon>
        <taxon>Glossata</taxon>
        <taxon>Ditrysia</taxon>
        <taxon>Papilionoidea</taxon>
        <taxon>Pieridae</taxon>
        <taxon>Dismorphiinae</taxon>
        <taxon>Leptidea</taxon>
    </lineage>
</organism>
<protein>
    <recommendedName>
        <fullName evidence="2">Smr domain-containing protein</fullName>
    </recommendedName>
</protein>
<feature type="region of interest" description="Disordered" evidence="1">
    <location>
        <begin position="355"/>
        <end position="383"/>
    </location>
</feature>
<dbReference type="GO" id="GO:0005634">
    <property type="term" value="C:nucleus"/>
    <property type="evidence" value="ECO:0007669"/>
    <property type="project" value="TreeGrafter"/>
</dbReference>
<gene>
    <name evidence="3" type="ORF">LSINAPIS_LOCUS4083</name>
</gene>
<evidence type="ECO:0000313" key="3">
    <source>
        <dbReference type="EMBL" id="VVC91409.1"/>
    </source>
</evidence>
<evidence type="ECO:0000256" key="1">
    <source>
        <dbReference type="SAM" id="MobiDB-lite"/>
    </source>
</evidence>
<dbReference type="InterPro" id="IPR027417">
    <property type="entry name" value="P-loop_NTPase"/>
</dbReference>
<feature type="non-terminal residue" evidence="3">
    <location>
        <position position="965"/>
    </location>
</feature>
<dbReference type="PANTHER" id="PTHR46535:SF1">
    <property type="entry name" value="NEDD4-BINDING PROTEIN 2"/>
    <property type="match status" value="1"/>
</dbReference>
<dbReference type="Gene3D" id="3.40.50.300">
    <property type="entry name" value="P-loop containing nucleotide triphosphate hydrolases"/>
    <property type="match status" value="1"/>
</dbReference>
<dbReference type="PANTHER" id="PTHR46535">
    <property type="entry name" value="NEDD4-BINDING PROTEIN 2"/>
    <property type="match status" value="1"/>
</dbReference>
<dbReference type="GO" id="GO:0004519">
    <property type="term" value="F:endonuclease activity"/>
    <property type="evidence" value="ECO:0007669"/>
    <property type="project" value="TreeGrafter"/>
</dbReference>
<dbReference type="Gene3D" id="3.30.1370.110">
    <property type="match status" value="1"/>
</dbReference>
<dbReference type="SUPFAM" id="SSF52540">
    <property type="entry name" value="P-loop containing nucleoside triphosphate hydrolases"/>
    <property type="match status" value="1"/>
</dbReference>
<dbReference type="EMBL" id="FZQP02001048">
    <property type="protein sequence ID" value="VVC91409.1"/>
    <property type="molecule type" value="Genomic_DNA"/>
</dbReference>
<dbReference type="Proteomes" id="UP000324832">
    <property type="component" value="Unassembled WGS sequence"/>
</dbReference>
<dbReference type="PROSITE" id="PS50828">
    <property type="entry name" value="SMR"/>
    <property type="match status" value="1"/>
</dbReference>
<dbReference type="SUPFAM" id="SSF160443">
    <property type="entry name" value="SMR domain-like"/>
    <property type="match status" value="1"/>
</dbReference>
<accession>A0A5E4Q1T7</accession>
<dbReference type="Pfam" id="PF13671">
    <property type="entry name" value="AAA_33"/>
    <property type="match status" value="1"/>
</dbReference>
<evidence type="ECO:0000313" key="4">
    <source>
        <dbReference type="Proteomes" id="UP000324832"/>
    </source>
</evidence>
<feature type="compositionally biased region" description="Polar residues" evidence="1">
    <location>
        <begin position="372"/>
        <end position="383"/>
    </location>
</feature>
<reference evidence="3 4" key="1">
    <citation type="submission" date="2017-07" db="EMBL/GenBank/DDBJ databases">
        <authorList>
            <person name="Talla V."/>
            <person name="Backstrom N."/>
        </authorList>
    </citation>
    <scope>NUCLEOTIDE SEQUENCE [LARGE SCALE GENOMIC DNA]</scope>
</reference>
<feature type="domain" description="Smr" evidence="2">
    <location>
        <begin position="897"/>
        <end position="965"/>
    </location>
</feature>
<dbReference type="AlphaFoldDB" id="A0A5E4Q1T7"/>
<evidence type="ECO:0000259" key="2">
    <source>
        <dbReference type="PROSITE" id="PS50828"/>
    </source>
</evidence>
<proteinExistence type="predicted"/>
<name>A0A5E4Q1T7_9NEOP</name>
<sequence>MTDPIPVTTEQTLSETNIMSSNNDTQNDAAAFVSQPSASYALASKKVINTASKTLPNTQNVRQPRSIPMRNNIWTQQTREMITKFNEGWRLLLIMRGAPGSGKSFKARELVQMTVGSVNESYHRHVFSTDDFFMCGGVYKFDKMNLHDAHLWNQNKAFEAMSKGFSPVIIDNTNIHIWDIEPYVKNGVKNGYLIYIVEPDTPWAKNAQRLFQKNCHNVPLHSIQRMLDNYEKITVEHIIKKYSLQYPSISPVFRNFPPIVENSSQVDTPIKVECEAKENNPNSDNFQNTNVGREAINLNTSNGLKENNAVELTSTTTINAEIKSDIFSSEVNNTIIDENYLEIQKSIEQFQDVEKQWDDGESWEDEPHISKPASSPENISELTLSKPQRLKETDKISEVEFPLTSFQGSNDWSQSNIPEKNLNQNFIVEAELPLISKKSTGTSTESGDSHISDKNPYKIITAIPRDINIFYINMKIEKIPEKRMFDKSTSTNNDILITEHHKYQYDEKEFRRFRKMFNKYSSSDLRDFYIECEGNVDWAVGLLIDDDMTRDSMAKKQLISAEEDYITSDDENEVKNVCLADYNIVPDDRLPSPEAQEVVATSSRTVLNYPKRLRKEANLSKVSMQLKRQIEKNIVISDSHYSENQLRLRKARYQDQHSNSLDDKVGEIEIVLDGHQEAPTKTEELKLSMIDTTNSIPNPFANMPCISIPAVAQENNAESDDEINTSATLVEETVNVFIGKDFIKQLDQMFGRKDWQYPETIKPNVNMPLSILSVINALWMESFTHQLDDECKQTAMIEQDAEFARQIASKEEEIARNGKEPDVPNLKELMDLETALSLYHKDIEKWREQEPSDLAAKLSREKLYVLFPDIDRNKTIGKLKPLCRGVNAQNCSDNSTIDLHYLHVPEALEALDLFLDIHIKKLREINGRNGVTHQTLFFITGRGLHSSGGPRIKPAVKRRLSERRI</sequence>
<dbReference type="InterPro" id="IPR052772">
    <property type="entry name" value="Endo/PolyKinase_Domain-Protein"/>
</dbReference>
<keyword evidence="4" id="KW-1185">Reference proteome</keyword>